<gene>
    <name evidence="8" type="ORF">SAMN05421773_103215</name>
</gene>
<dbReference type="CDD" id="cd00685">
    <property type="entry name" value="Trans_IPPS_HT"/>
    <property type="match status" value="1"/>
</dbReference>
<evidence type="ECO:0000256" key="2">
    <source>
        <dbReference type="ARBA" id="ARBA00006706"/>
    </source>
</evidence>
<evidence type="ECO:0000313" key="9">
    <source>
        <dbReference type="Proteomes" id="UP000199207"/>
    </source>
</evidence>
<dbReference type="InterPro" id="IPR008949">
    <property type="entry name" value="Isoprenoid_synthase_dom_sf"/>
</dbReference>
<proteinExistence type="inferred from homology"/>
<sequence>MSIVTPTPTTRPAGPEETGPAPDPGEPGPGGPAAARRAVDTELAAFVDEKIHAAAPRLRPLLETVRGFLFSGGKRLRPLLCLSGWQAAGGHGASAPVLRAAASLELFHAFALVHDDLMDGSALRRGRPSLHRTLALRHRDHLAPGGAADPDRFGTGAALLAGDLLLSWSDELLHRAGLPADRLPGALALVDTMRNEVMQGQYLDLLVTGCPSAEPGRALEVARLKTAKYTVERPLHLGALLAGAGRPVLDACTAYALPVGEAFQLRDDLLGVFGDPAKTGKPATDDLRDGKATVLLALAFRLATPAQRGRLRQLVGRPDLGEREADTIRGMLTDTGARAEVERMIRDRYRAALQALHGAAFPPAVAEALRRIARAATTRPA</sequence>
<keyword evidence="9" id="KW-1185">Reference proteome</keyword>
<feature type="compositionally biased region" description="Polar residues" evidence="7">
    <location>
        <begin position="1"/>
        <end position="10"/>
    </location>
</feature>
<dbReference type="PANTHER" id="PTHR12001">
    <property type="entry name" value="GERANYLGERANYL PYROPHOSPHATE SYNTHASE"/>
    <property type="match status" value="1"/>
</dbReference>
<keyword evidence="3 6" id="KW-0808">Transferase</keyword>
<accession>A0A1I1IYG7</accession>
<dbReference type="SFLD" id="SFLDG01017">
    <property type="entry name" value="Polyprenyl_Transferase_Like"/>
    <property type="match status" value="1"/>
</dbReference>
<dbReference type="OrthoDB" id="4497239at2"/>
<dbReference type="InterPro" id="IPR000092">
    <property type="entry name" value="Polyprenyl_synt"/>
</dbReference>
<dbReference type="RefSeq" id="WP_093838050.1">
    <property type="nucleotide sequence ID" value="NZ_FOLM01000003.1"/>
</dbReference>
<dbReference type="STRING" id="910347.SAMN05421773_103215"/>
<comment type="cofactor">
    <cofactor evidence="1">
        <name>Mg(2+)</name>
        <dbReference type="ChEBI" id="CHEBI:18420"/>
    </cofactor>
</comment>
<dbReference type="GO" id="GO:0004659">
    <property type="term" value="F:prenyltransferase activity"/>
    <property type="evidence" value="ECO:0007669"/>
    <property type="project" value="InterPro"/>
</dbReference>
<dbReference type="Gene3D" id="1.10.600.10">
    <property type="entry name" value="Farnesyl Diphosphate Synthase"/>
    <property type="match status" value="1"/>
</dbReference>
<evidence type="ECO:0000256" key="6">
    <source>
        <dbReference type="RuleBase" id="RU004466"/>
    </source>
</evidence>
<evidence type="ECO:0000313" key="8">
    <source>
        <dbReference type="EMBL" id="SFC40921.1"/>
    </source>
</evidence>
<dbReference type="PROSITE" id="PS00723">
    <property type="entry name" value="POLYPRENYL_SYNTHASE_1"/>
    <property type="match status" value="1"/>
</dbReference>
<dbReference type="SFLD" id="SFLDS00005">
    <property type="entry name" value="Isoprenoid_Synthase_Type_I"/>
    <property type="match status" value="1"/>
</dbReference>
<evidence type="ECO:0000256" key="7">
    <source>
        <dbReference type="SAM" id="MobiDB-lite"/>
    </source>
</evidence>
<name>A0A1I1IYG7_9ACTN</name>
<evidence type="ECO:0000256" key="5">
    <source>
        <dbReference type="ARBA" id="ARBA00022842"/>
    </source>
</evidence>
<protein>
    <submittedName>
        <fullName evidence="8">Geranylgeranyl diphosphate synthase, type I</fullName>
    </submittedName>
</protein>
<keyword evidence="4" id="KW-0479">Metal-binding</keyword>
<evidence type="ECO:0000256" key="4">
    <source>
        <dbReference type="ARBA" id="ARBA00022723"/>
    </source>
</evidence>
<feature type="region of interest" description="Disordered" evidence="7">
    <location>
        <begin position="1"/>
        <end position="35"/>
    </location>
</feature>
<dbReference type="InterPro" id="IPR033749">
    <property type="entry name" value="Polyprenyl_synt_CS"/>
</dbReference>
<dbReference type="AlphaFoldDB" id="A0A1I1IYG7"/>
<dbReference type="Proteomes" id="UP000199207">
    <property type="component" value="Unassembled WGS sequence"/>
</dbReference>
<keyword evidence="5" id="KW-0460">Magnesium</keyword>
<dbReference type="GO" id="GO:0046872">
    <property type="term" value="F:metal ion binding"/>
    <property type="evidence" value="ECO:0007669"/>
    <property type="project" value="UniProtKB-KW"/>
</dbReference>
<dbReference type="GO" id="GO:0008299">
    <property type="term" value="P:isoprenoid biosynthetic process"/>
    <property type="evidence" value="ECO:0007669"/>
    <property type="project" value="InterPro"/>
</dbReference>
<organism evidence="8 9">
    <name type="scientific">Streptomyces aidingensis</name>
    <dbReference type="NCBI Taxonomy" id="910347"/>
    <lineage>
        <taxon>Bacteria</taxon>
        <taxon>Bacillati</taxon>
        <taxon>Actinomycetota</taxon>
        <taxon>Actinomycetes</taxon>
        <taxon>Kitasatosporales</taxon>
        <taxon>Streptomycetaceae</taxon>
        <taxon>Streptomyces</taxon>
    </lineage>
</organism>
<dbReference type="PANTHER" id="PTHR12001:SF85">
    <property type="entry name" value="SHORT CHAIN ISOPRENYL DIPHOSPHATE SYNTHASE"/>
    <property type="match status" value="1"/>
</dbReference>
<evidence type="ECO:0000256" key="1">
    <source>
        <dbReference type="ARBA" id="ARBA00001946"/>
    </source>
</evidence>
<dbReference type="SUPFAM" id="SSF48576">
    <property type="entry name" value="Terpenoid synthases"/>
    <property type="match status" value="1"/>
</dbReference>
<evidence type="ECO:0000256" key="3">
    <source>
        <dbReference type="ARBA" id="ARBA00022679"/>
    </source>
</evidence>
<feature type="compositionally biased region" description="Pro residues" evidence="7">
    <location>
        <begin position="21"/>
        <end position="30"/>
    </location>
</feature>
<reference evidence="8 9" key="1">
    <citation type="submission" date="2016-10" db="EMBL/GenBank/DDBJ databases">
        <authorList>
            <person name="de Groot N.N."/>
        </authorList>
    </citation>
    <scope>NUCLEOTIDE SEQUENCE [LARGE SCALE GENOMIC DNA]</scope>
    <source>
        <strain evidence="8 9">CGMCC 4.5739</strain>
    </source>
</reference>
<dbReference type="PROSITE" id="PS00444">
    <property type="entry name" value="POLYPRENYL_SYNTHASE_2"/>
    <property type="match status" value="1"/>
</dbReference>
<dbReference type="EMBL" id="FOLM01000003">
    <property type="protein sequence ID" value="SFC40921.1"/>
    <property type="molecule type" value="Genomic_DNA"/>
</dbReference>
<dbReference type="Pfam" id="PF00348">
    <property type="entry name" value="polyprenyl_synt"/>
    <property type="match status" value="1"/>
</dbReference>
<feature type="compositionally biased region" description="Low complexity" evidence="7">
    <location>
        <begin position="11"/>
        <end position="20"/>
    </location>
</feature>
<comment type="similarity">
    <text evidence="2 6">Belongs to the FPP/GGPP synthase family.</text>
</comment>